<dbReference type="AlphaFoldDB" id="A0A6J5FAF8"/>
<reference evidence="1 2" key="1">
    <citation type="submission" date="2020-04" db="EMBL/GenBank/DDBJ databases">
        <authorList>
            <person name="De Canck E."/>
        </authorList>
    </citation>
    <scope>NUCLEOTIDE SEQUENCE [LARGE SCALE GENOMIC DNA]</scope>
    <source>
        <strain evidence="1 2">LMG 29542</strain>
    </source>
</reference>
<evidence type="ECO:0000313" key="1">
    <source>
        <dbReference type="EMBL" id="CAB3774662.1"/>
    </source>
</evidence>
<organism evidence="1 2">
    <name type="scientific">Paraburkholderia humisilvae</name>
    <dbReference type="NCBI Taxonomy" id="627669"/>
    <lineage>
        <taxon>Bacteria</taxon>
        <taxon>Pseudomonadati</taxon>
        <taxon>Pseudomonadota</taxon>
        <taxon>Betaproteobacteria</taxon>
        <taxon>Burkholderiales</taxon>
        <taxon>Burkholderiaceae</taxon>
        <taxon>Paraburkholderia</taxon>
    </lineage>
</organism>
<evidence type="ECO:0000313" key="2">
    <source>
        <dbReference type="Proteomes" id="UP000494363"/>
    </source>
</evidence>
<accession>A0A6J5FAF8</accession>
<dbReference type="Proteomes" id="UP000494363">
    <property type="component" value="Unassembled WGS sequence"/>
</dbReference>
<proteinExistence type="predicted"/>
<name>A0A6J5FAF8_9BURK</name>
<gene>
    <name evidence="1" type="ORF">LMG29542_08040</name>
</gene>
<keyword evidence="2" id="KW-1185">Reference proteome</keyword>
<sequence length="178" mass="20226">MIRCCLRKGQYTSRAGIHNLVASLSTTGTKTETDMKTNAKLLPLLDQDQYVLFSLNEVGHYFIDLKTGERYLKLDSNWLLTPGILCGCEFFTVRWVDRGSRLVFYLVFHMSGKYEEIKEMLKLVKMLAAPDSITVTTAHNPPDCDVRPTIVANELSIPLENIKHEQNGNPFVMLSKLQ</sequence>
<dbReference type="EMBL" id="CADIKH010000148">
    <property type="protein sequence ID" value="CAB3774662.1"/>
    <property type="molecule type" value="Genomic_DNA"/>
</dbReference>
<protein>
    <submittedName>
        <fullName evidence="1">Uncharacterized protein</fullName>
    </submittedName>
</protein>